<name>A0A4C1SCZ3_EUMVA</name>
<dbReference type="OrthoDB" id="2019384at2759"/>
<dbReference type="EMBL" id="BGZK01003238">
    <property type="protein sequence ID" value="GBO99067.1"/>
    <property type="molecule type" value="Genomic_DNA"/>
</dbReference>
<keyword evidence="2" id="KW-1185">Reference proteome</keyword>
<dbReference type="Proteomes" id="UP000299102">
    <property type="component" value="Unassembled WGS sequence"/>
</dbReference>
<dbReference type="InterPro" id="IPR043504">
    <property type="entry name" value="Peptidase_S1_PA_chymotrypsin"/>
</dbReference>
<organism evidence="1 2">
    <name type="scientific">Eumeta variegata</name>
    <name type="common">Bagworm moth</name>
    <name type="synonym">Eumeta japonica</name>
    <dbReference type="NCBI Taxonomy" id="151549"/>
    <lineage>
        <taxon>Eukaryota</taxon>
        <taxon>Metazoa</taxon>
        <taxon>Ecdysozoa</taxon>
        <taxon>Arthropoda</taxon>
        <taxon>Hexapoda</taxon>
        <taxon>Insecta</taxon>
        <taxon>Pterygota</taxon>
        <taxon>Neoptera</taxon>
        <taxon>Endopterygota</taxon>
        <taxon>Lepidoptera</taxon>
        <taxon>Glossata</taxon>
        <taxon>Ditrysia</taxon>
        <taxon>Tineoidea</taxon>
        <taxon>Psychidae</taxon>
        <taxon>Oiketicinae</taxon>
        <taxon>Eumeta</taxon>
    </lineage>
</organism>
<evidence type="ECO:0008006" key="3">
    <source>
        <dbReference type="Google" id="ProtNLM"/>
    </source>
</evidence>
<proteinExistence type="predicted"/>
<dbReference type="AlphaFoldDB" id="A0A4C1SCZ3"/>
<reference evidence="1 2" key="1">
    <citation type="journal article" date="2019" name="Commun. Biol.">
        <title>The bagworm genome reveals a unique fibroin gene that provides high tensile strength.</title>
        <authorList>
            <person name="Kono N."/>
            <person name="Nakamura H."/>
            <person name="Ohtoshi R."/>
            <person name="Tomita M."/>
            <person name="Numata K."/>
            <person name="Arakawa K."/>
        </authorList>
    </citation>
    <scope>NUCLEOTIDE SEQUENCE [LARGE SCALE GENOMIC DNA]</scope>
</reference>
<sequence>MTQICKFSSESTALCKGDSGGGLVFAKTEERIQRYYLRGVASTAANNDKMCNTHAVLMFTHILAHEHFIKDQLNLTDV</sequence>
<evidence type="ECO:0000313" key="2">
    <source>
        <dbReference type="Proteomes" id="UP000299102"/>
    </source>
</evidence>
<accession>A0A4C1SCZ3</accession>
<evidence type="ECO:0000313" key="1">
    <source>
        <dbReference type="EMBL" id="GBO99067.1"/>
    </source>
</evidence>
<comment type="caution">
    <text evidence="1">The sequence shown here is derived from an EMBL/GenBank/DDBJ whole genome shotgun (WGS) entry which is preliminary data.</text>
</comment>
<gene>
    <name evidence="1" type="ORF">EVAR_70578_1</name>
</gene>
<dbReference type="SUPFAM" id="SSF50494">
    <property type="entry name" value="Trypsin-like serine proteases"/>
    <property type="match status" value="1"/>
</dbReference>
<dbReference type="Gene3D" id="2.40.10.10">
    <property type="entry name" value="Trypsin-like serine proteases"/>
    <property type="match status" value="1"/>
</dbReference>
<protein>
    <recommendedName>
        <fullName evidence="3">Peptidase S1 domain-containing protein</fullName>
    </recommendedName>
</protein>
<dbReference type="InterPro" id="IPR009003">
    <property type="entry name" value="Peptidase_S1_PA"/>
</dbReference>